<organism evidence="3">
    <name type="scientific">Stegastes partitus</name>
    <name type="common">bicolor damselfish</name>
    <dbReference type="NCBI Taxonomy" id="144197"/>
    <lineage>
        <taxon>Eukaryota</taxon>
        <taxon>Metazoa</taxon>
        <taxon>Chordata</taxon>
        <taxon>Craniata</taxon>
        <taxon>Vertebrata</taxon>
        <taxon>Euteleostomi</taxon>
        <taxon>Actinopterygii</taxon>
        <taxon>Neopterygii</taxon>
        <taxon>Teleostei</taxon>
        <taxon>Neoteleostei</taxon>
        <taxon>Acanthomorphata</taxon>
        <taxon>Ovalentaria</taxon>
        <taxon>Pomacentridae</taxon>
        <taxon>Stegastes</taxon>
    </lineage>
</organism>
<feature type="compositionally biased region" description="Basic and acidic residues" evidence="1">
    <location>
        <begin position="67"/>
        <end position="89"/>
    </location>
</feature>
<dbReference type="InterPro" id="IPR050410">
    <property type="entry name" value="CCR4/nocturin_mRNA_transcr"/>
</dbReference>
<evidence type="ECO:0000256" key="1">
    <source>
        <dbReference type="SAM" id="MobiDB-lite"/>
    </source>
</evidence>
<sequence length="735" mass="82832">MIASLLFYVLSPFSRYLTGHLSETKKNLPSAEVSGSAVWDGGGVTTKKFTRSETAPLDHWVSATSDSKGEMKERLEESNPEKEEDARPDMDKELQMAVLHKNTKNDAALEMCEVQCEVQEKETEKRHGPQQEKVDTPKKEDGKLPIHYKVLHGQQDIEDGSMSSAGDFSPEQTLVEQLKYLQMDDSIQETTCPEQKQTQIQTSEESVTTADISTQENIQIPNVEKSHSPAEETECWDEYVEPTVDEAHNGASEPTLLFASLLSNTQTELELSRQDDAQAAWHFPAGPGLAEEVQCPPWHLPAMSYYPSAEPTMPFEVMWRVWEELDERATAAEPPLIPFPLRKASMDFTVMSYNILAQDLLELNQELYTHCPLEVLDWNYRCSLLLGEIHKWTPDILCLQEVQENHYHEQLLPVLSQMGYTCVYKRRTGTKTDGCATCYRSSCFSEVAVTELEFFRPEIELLDRHNVGIVLLLRPVFSQGSGVKEKVPPLCVANTHLLFNPRRGDVKLAQLAMMLAEIDSVVKSCKADGEHCNVILCGDFNSVPHMPLYQLITTGELYYQGLPAWMVSGQEDLSHRASCYRLFAPLWPSSLGITDNCQYVRPQYVNSIPGVTDNTPDASKGNQPYENRFRHSISHRLDLESVYKHILPGSGNREVTTLHSEAGDTVDYIFYSPKRSLTSDEKAGDQFASEGLKLIGCLSLLSEDVLWSMHGLPNHIFPSDHLSLVARFQLDVYTT</sequence>
<dbReference type="InterPro" id="IPR036691">
    <property type="entry name" value="Endo/exonu/phosph_ase_sf"/>
</dbReference>
<feature type="domain" description="Endonuclease/exonuclease/phosphatase" evidence="2">
    <location>
        <begin position="351"/>
        <end position="721"/>
    </location>
</feature>
<dbReference type="GeneTree" id="ENSGT00940000159057"/>
<evidence type="ECO:0000313" key="5">
    <source>
        <dbReference type="RefSeq" id="XP_008280915.1"/>
    </source>
</evidence>
<dbReference type="STRING" id="144197.ENSSPAP00000012003"/>
<dbReference type="Pfam" id="PF03372">
    <property type="entry name" value="Exo_endo_phos"/>
    <property type="match status" value="1"/>
</dbReference>
<reference evidence="5" key="2">
    <citation type="submission" date="2025-04" db="UniProtKB">
        <authorList>
            <consortium name="RefSeq"/>
        </authorList>
    </citation>
    <scope>IDENTIFICATION</scope>
</reference>
<proteinExistence type="predicted"/>
<dbReference type="Proteomes" id="UP000694891">
    <property type="component" value="Unplaced"/>
</dbReference>
<dbReference type="CTD" id="23357"/>
<keyword evidence="4" id="KW-1185">Reference proteome</keyword>
<dbReference type="InterPro" id="IPR005135">
    <property type="entry name" value="Endo/exonuclease/phosphatase"/>
</dbReference>
<evidence type="ECO:0000313" key="4">
    <source>
        <dbReference type="Proteomes" id="UP000694891"/>
    </source>
</evidence>
<feature type="region of interest" description="Disordered" evidence="1">
    <location>
        <begin position="120"/>
        <end position="140"/>
    </location>
</feature>
<dbReference type="GO" id="GO:0000175">
    <property type="term" value="F:3'-5'-RNA exonuclease activity"/>
    <property type="evidence" value="ECO:0007669"/>
    <property type="project" value="TreeGrafter"/>
</dbReference>
<dbReference type="GeneID" id="103357926"/>
<dbReference type="SUPFAM" id="SSF56219">
    <property type="entry name" value="DNase I-like"/>
    <property type="match status" value="1"/>
</dbReference>
<dbReference type="RefSeq" id="XP_008280915.1">
    <property type="nucleotide sequence ID" value="XM_008282693.1"/>
</dbReference>
<dbReference type="Gene3D" id="3.60.10.10">
    <property type="entry name" value="Endonuclease/exonuclease/phosphatase"/>
    <property type="match status" value="1"/>
</dbReference>
<dbReference type="OrthoDB" id="10253982at2759"/>
<reference evidence="3" key="1">
    <citation type="submission" date="2023-09" db="UniProtKB">
        <authorList>
            <consortium name="Ensembl"/>
        </authorList>
    </citation>
    <scope>IDENTIFICATION</scope>
</reference>
<dbReference type="Ensembl" id="ENSSPAT00000012209.1">
    <property type="protein sequence ID" value="ENSSPAP00000012003.1"/>
    <property type="gene ID" value="ENSSPAG00000009116.1"/>
</dbReference>
<feature type="region of interest" description="Disordered" evidence="1">
    <location>
        <begin position="55"/>
        <end position="89"/>
    </location>
</feature>
<protein>
    <submittedName>
        <fullName evidence="3 5">Angel homolog 1</fullName>
    </submittedName>
</protein>
<accession>A0A3B4ZSX1</accession>
<dbReference type="PANTHER" id="PTHR12121">
    <property type="entry name" value="CARBON CATABOLITE REPRESSOR PROTEIN 4"/>
    <property type="match status" value="1"/>
</dbReference>
<evidence type="ECO:0000259" key="2">
    <source>
        <dbReference type="Pfam" id="PF03372"/>
    </source>
</evidence>
<dbReference type="PANTHER" id="PTHR12121:SF28">
    <property type="entry name" value="PROTEIN ANGEL HOMOLOG 1"/>
    <property type="match status" value="1"/>
</dbReference>
<dbReference type="AlphaFoldDB" id="A0A3B4ZSX1"/>
<name>A0A3B4ZSX1_9TELE</name>
<gene>
    <name evidence="5" type="primary">angel1</name>
</gene>
<evidence type="ECO:0000313" key="3">
    <source>
        <dbReference type="Ensembl" id="ENSSPAP00000012003.1"/>
    </source>
</evidence>